<dbReference type="Pfam" id="PF02687">
    <property type="entry name" value="FtsX"/>
    <property type="match status" value="1"/>
</dbReference>
<evidence type="ECO:0000256" key="1">
    <source>
        <dbReference type="ARBA" id="ARBA00004651"/>
    </source>
</evidence>
<evidence type="ECO:0000256" key="6">
    <source>
        <dbReference type="ARBA" id="ARBA00038076"/>
    </source>
</evidence>
<evidence type="ECO:0000256" key="7">
    <source>
        <dbReference type="SAM" id="Phobius"/>
    </source>
</evidence>
<evidence type="ECO:0000259" key="8">
    <source>
        <dbReference type="Pfam" id="PF02687"/>
    </source>
</evidence>
<evidence type="ECO:0000256" key="2">
    <source>
        <dbReference type="ARBA" id="ARBA00022475"/>
    </source>
</evidence>
<name>A0A089QH20_9LACO</name>
<feature type="transmembrane region" description="Helical" evidence="7">
    <location>
        <begin position="21"/>
        <end position="42"/>
    </location>
</feature>
<dbReference type="InterPro" id="IPR025857">
    <property type="entry name" value="MacB_PCD"/>
</dbReference>
<evidence type="ECO:0000256" key="4">
    <source>
        <dbReference type="ARBA" id="ARBA00022989"/>
    </source>
</evidence>
<evidence type="ECO:0000313" key="13">
    <source>
        <dbReference type="Proteomes" id="UP000195378"/>
    </source>
</evidence>
<dbReference type="InterPro" id="IPR003838">
    <property type="entry name" value="ABC3_permease_C"/>
</dbReference>
<feature type="domain" description="ABC3 transporter permease C-terminal" evidence="8">
    <location>
        <begin position="282"/>
        <end position="400"/>
    </location>
</feature>
<dbReference type="PANTHER" id="PTHR30572:SF4">
    <property type="entry name" value="ABC TRANSPORTER PERMEASE YTRF"/>
    <property type="match status" value="1"/>
</dbReference>
<evidence type="ECO:0000256" key="5">
    <source>
        <dbReference type="ARBA" id="ARBA00023136"/>
    </source>
</evidence>
<organism evidence="10 12">
    <name type="scientific">Ligilactobacillus salivarius</name>
    <dbReference type="NCBI Taxonomy" id="1624"/>
    <lineage>
        <taxon>Bacteria</taxon>
        <taxon>Bacillati</taxon>
        <taxon>Bacillota</taxon>
        <taxon>Bacilli</taxon>
        <taxon>Lactobacillales</taxon>
        <taxon>Lactobacillaceae</taxon>
        <taxon>Ligilactobacillus</taxon>
    </lineage>
</organism>
<protein>
    <submittedName>
        <fullName evidence="10 11">ABC transporter permease</fullName>
    </submittedName>
</protein>
<feature type="transmembrane region" description="Helical" evidence="7">
    <location>
        <begin position="369"/>
        <end position="391"/>
    </location>
</feature>
<evidence type="ECO:0000313" key="11">
    <source>
        <dbReference type="EMBL" id="ARU18774.1"/>
    </source>
</evidence>
<keyword evidence="5 7" id="KW-0472">Membrane</keyword>
<dbReference type="GO" id="GO:0005886">
    <property type="term" value="C:plasma membrane"/>
    <property type="evidence" value="ECO:0007669"/>
    <property type="project" value="UniProtKB-SubCell"/>
</dbReference>
<reference evidence="10 12" key="1">
    <citation type="journal article" date="2014" name="BMC Genomics">
        <title>Unusual genome complexity in Lactobacillus salivarius JCM1046.</title>
        <authorList>
            <person name="Raftis E.J."/>
            <person name="Forde B.M."/>
            <person name="Claesson M.J."/>
            <person name="O'Toole P.W."/>
        </authorList>
    </citation>
    <scope>NUCLEOTIDE SEQUENCE [LARGE SCALE GENOMIC DNA]</scope>
    <source>
        <strain evidence="10 12">JCM1046</strain>
    </source>
</reference>
<keyword evidence="4 7" id="KW-1133">Transmembrane helix</keyword>
<dbReference type="EMBL" id="CP007646">
    <property type="protein sequence ID" value="AIR11153.1"/>
    <property type="molecule type" value="Genomic_DNA"/>
</dbReference>
<keyword evidence="2" id="KW-1003">Cell membrane</keyword>
<dbReference type="PANTHER" id="PTHR30572">
    <property type="entry name" value="MEMBRANE COMPONENT OF TRANSPORTER-RELATED"/>
    <property type="match status" value="1"/>
</dbReference>
<evidence type="ECO:0000259" key="9">
    <source>
        <dbReference type="Pfam" id="PF12704"/>
    </source>
</evidence>
<sequence>MKFIELLRTAFQSLKTNRKRSFLTIIGIMIGIAAVITILGMGDGVKKTMYDKFGNSKQGQQTTEIGYSSVDMGSTIHGFTEEDIANIKTEFGSEFKDVKIEHDSLINSKMTIGDEEKSVSINLEKKPEKSIDLIAGREITKQDLQMKEPVAMIKESLAKKEFGTAQNAVGTSISSNETTYRIIGVYGGGSKYDQYGTLSAKGTDVVVPYKLYYDGQNANEGDVIKLTFPQDAPASKVSKKIAKYLEKNGSAMNKGTYTYYDMEKELKAFSSQINMITGFISLIAAISLFIAGIGVMNMMYISVSERTQEIGIRLAVGATPTNIMLQFLIEAMVLTVTGGLIGFVLGAGLSHLLAPLLSLGGGIKIKAHVTLNAFLLAFGVSSAVGLIFGILPARQAANKNLIDILR</sequence>
<dbReference type="AlphaFoldDB" id="A0A089QH20"/>
<proteinExistence type="inferred from homology"/>
<dbReference type="GO" id="GO:0022857">
    <property type="term" value="F:transmembrane transporter activity"/>
    <property type="evidence" value="ECO:0007669"/>
    <property type="project" value="TreeGrafter"/>
</dbReference>
<dbReference type="Proteomes" id="UP000195378">
    <property type="component" value="Chromosome"/>
</dbReference>
<dbReference type="EMBL" id="CP020858">
    <property type="protein sequence ID" value="ARU18774.1"/>
    <property type="molecule type" value="Genomic_DNA"/>
</dbReference>
<evidence type="ECO:0000313" key="12">
    <source>
        <dbReference type="Proteomes" id="UP000029488"/>
    </source>
</evidence>
<evidence type="ECO:0000313" key="10">
    <source>
        <dbReference type="EMBL" id="AIR11153.1"/>
    </source>
</evidence>
<gene>
    <name evidence="11" type="ORF">B7R82_01610</name>
    <name evidence="10" type="ORF">LSJ_1502c</name>
</gene>
<feature type="transmembrane region" description="Helical" evidence="7">
    <location>
        <begin position="275"/>
        <end position="298"/>
    </location>
</feature>
<feature type="domain" description="MacB-like periplasmic core" evidence="9">
    <location>
        <begin position="21"/>
        <end position="241"/>
    </location>
</feature>
<dbReference type="InterPro" id="IPR050250">
    <property type="entry name" value="Macrolide_Exporter_MacB"/>
</dbReference>
<evidence type="ECO:0000256" key="3">
    <source>
        <dbReference type="ARBA" id="ARBA00022692"/>
    </source>
</evidence>
<dbReference type="RefSeq" id="WP_034983322.1">
    <property type="nucleotide sequence ID" value="NZ_CP007646.1"/>
</dbReference>
<dbReference type="KEGG" id="lsj:LSJ_1502c"/>
<comment type="subcellular location">
    <subcellularLocation>
        <location evidence="1">Cell membrane</location>
        <topology evidence="1">Multi-pass membrane protein</topology>
    </subcellularLocation>
</comment>
<keyword evidence="3 7" id="KW-0812">Transmembrane</keyword>
<reference evidence="11 13" key="2">
    <citation type="submission" date="2017-04" db="EMBL/GenBank/DDBJ databases">
        <title>Complete genome sequence of Lactobacillus salivarius ZLS006, a probiotic strain isolated from healthy piglet.</title>
        <authorList>
            <person name="Zhang D."/>
        </authorList>
    </citation>
    <scope>NUCLEOTIDE SEQUENCE [LARGE SCALE GENOMIC DNA]</scope>
    <source>
        <strain evidence="11 13">ZLS006</strain>
    </source>
</reference>
<accession>A0A089QH20</accession>
<dbReference type="Pfam" id="PF12704">
    <property type="entry name" value="MacB_PCD"/>
    <property type="match status" value="1"/>
</dbReference>
<dbReference type="Proteomes" id="UP000029488">
    <property type="component" value="Chromosome"/>
</dbReference>
<comment type="similarity">
    <text evidence="6">Belongs to the ABC-4 integral membrane protein family.</text>
</comment>
<feature type="transmembrane region" description="Helical" evidence="7">
    <location>
        <begin position="335"/>
        <end position="357"/>
    </location>
</feature>